<dbReference type="Proteomes" id="UP001556367">
    <property type="component" value="Unassembled WGS sequence"/>
</dbReference>
<dbReference type="PANTHER" id="PTHR24346:SF30">
    <property type="entry name" value="MATERNAL EMBRYONIC LEUCINE ZIPPER KINASE"/>
    <property type="match status" value="1"/>
</dbReference>
<dbReference type="InterPro" id="IPR000719">
    <property type="entry name" value="Prot_kinase_dom"/>
</dbReference>
<dbReference type="InterPro" id="IPR011009">
    <property type="entry name" value="Kinase-like_dom_sf"/>
</dbReference>
<keyword evidence="1" id="KW-0547">Nucleotide-binding</keyword>
<dbReference type="PANTHER" id="PTHR24346">
    <property type="entry name" value="MAP/MICROTUBULE AFFINITY-REGULATING KINASE"/>
    <property type="match status" value="1"/>
</dbReference>
<evidence type="ECO:0000256" key="1">
    <source>
        <dbReference type="ARBA" id="ARBA00022741"/>
    </source>
</evidence>
<comment type="caution">
    <text evidence="5">The sequence shown here is derived from an EMBL/GenBank/DDBJ whole genome shotgun (WGS) entry which is preliminary data.</text>
</comment>
<keyword evidence="2" id="KW-0067">ATP-binding</keyword>
<gene>
    <name evidence="5" type="ORF">HGRIS_013030</name>
</gene>
<evidence type="ECO:0000313" key="6">
    <source>
        <dbReference type="Proteomes" id="UP001556367"/>
    </source>
</evidence>
<feature type="region of interest" description="Disordered" evidence="3">
    <location>
        <begin position="1"/>
        <end position="26"/>
    </location>
</feature>
<proteinExistence type="predicted"/>
<dbReference type="Gene3D" id="1.10.510.10">
    <property type="entry name" value="Transferase(Phosphotransferase) domain 1"/>
    <property type="match status" value="1"/>
</dbReference>
<accession>A0ABR3IUB7</accession>
<evidence type="ECO:0000313" key="5">
    <source>
        <dbReference type="EMBL" id="KAL0946863.1"/>
    </source>
</evidence>
<keyword evidence="6" id="KW-1185">Reference proteome</keyword>
<dbReference type="Pfam" id="PF00069">
    <property type="entry name" value="Pkinase"/>
    <property type="match status" value="1"/>
</dbReference>
<protein>
    <recommendedName>
        <fullName evidence="4">Protein kinase domain-containing protein</fullName>
    </recommendedName>
</protein>
<evidence type="ECO:0000256" key="3">
    <source>
        <dbReference type="SAM" id="MobiDB-lite"/>
    </source>
</evidence>
<feature type="domain" description="Protein kinase" evidence="4">
    <location>
        <begin position="96"/>
        <end position="306"/>
    </location>
</feature>
<sequence>MLTGWESDLETLASSSPSSTQSSIDEDEVNRRVAPCWSRFRHLFEARGFHLETCRDVQHYYGPTKCQHPSYYQSYGVDKLDEDALCPDPGLRENLFRGIRTSDGLKIMVKAVHLDSREFNVIRLLSTPPLRDDPMNHCIPVLALLAVPEEALGFIVMEEWSSQLVSVTPCSFRLFLAALRQCIEHAVFMHRHQIAHLDISLRNLLTDYKGHYAYIDFELSRCFNGTPCPRVHGLRGTEIPPEAERGELYDPYKADVWAMAILILRACKLTGYSQLEVMEFVRPLLVDNPHQRPTMQAALYAFDRMAASIDQEQLELTCPAQS</sequence>
<organism evidence="5 6">
    <name type="scientific">Hohenbuehelia grisea</name>
    <dbReference type="NCBI Taxonomy" id="104357"/>
    <lineage>
        <taxon>Eukaryota</taxon>
        <taxon>Fungi</taxon>
        <taxon>Dikarya</taxon>
        <taxon>Basidiomycota</taxon>
        <taxon>Agaricomycotina</taxon>
        <taxon>Agaricomycetes</taxon>
        <taxon>Agaricomycetidae</taxon>
        <taxon>Agaricales</taxon>
        <taxon>Pleurotineae</taxon>
        <taxon>Pleurotaceae</taxon>
        <taxon>Hohenbuehelia</taxon>
    </lineage>
</organism>
<evidence type="ECO:0000256" key="2">
    <source>
        <dbReference type="ARBA" id="ARBA00022840"/>
    </source>
</evidence>
<reference evidence="6" key="1">
    <citation type="submission" date="2024-06" db="EMBL/GenBank/DDBJ databases">
        <title>Multi-omics analyses provide insights into the biosynthesis of the anticancer antibiotic pleurotin in Hohenbuehelia grisea.</title>
        <authorList>
            <person name="Weaver J.A."/>
            <person name="Alberti F."/>
        </authorList>
    </citation>
    <scope>NUCLEOTIDE SEQUENCE [LARGE SCALE GENOMIC DNA]</scope>
    <source>
        <strain evidence="6">T-177</strain>
    </source>
</reference>
<dbReference type="SUPFAM" id="SSF56112">
    <property type="entry name" value="Protein kinase-like (PK-like)"/>
    <property type="match status" value="1"/>
</dbReference>
<feature type="compositionally biased region" description="Low complexity" evidence="3">
    <location>
        <begin position="14"/>
        <end position="23"/>
    </location>
</feature>
<dbReference type="SMART" id="SM00220">
    <property type="entry name" value="S_TKc"/>
    <property type="match status" value="1"/>
</dbReference>
<name>A0ABR3IUB7_9AGAR</name>
<evidence type="ECO:0000259" key="4">
    <source>
        <dbReference type="SMART" id="SM00220"/>
    </source>
</evidence>
<dbReference type="EMBL" id="JASNQZ010000015">
    <property type="protein sequence ID" value="KAL0946863.1"/>
    <property type="molecule type" value="Genomic_DNA"/>
</dbReference>